<reference evidence="1" key="1">
    <citation type="journal article" date="2020" name="New Phytol.">
        <title>Comparative genomics reveals dynamic genome evolution in host specialist ectomycorrhizal fungi.</title>
        <authorList>
            <person name="Lofgren L.A."/>
            <person name="Nguyen N.H."/>
            <person name="Vilgalys R."/>
            <person name="Ruytinx J."/>
            <person name="Liao H.L."/>
            <person name="Branco S."/>
            <person name="Kuo A."/>
            <person name="LaButti K."/>
            <person name="Lipzen A."/>
            <person name="Andreopoulos W."/>
            <person name="Pangilinan J."/>
            <person name="Riley R."/>
            <person name="Hundley H."/>
            <person name="Na H."/>
            <person name="Barry K."/>
            <person name="Grigoriev I.V."/>
            <person name="Stajich J.E."/>
            <person name="Kennedy P.G."/>
        </authorList>
    </citation>
    <scope>NUCLEOTIDE SEQUENCE</scope>
    <source>
        <strain evidence="1">FC203</strain>
    </source>
</reference>
<accession>A0AAD4E9I0</accession>
<gene>
    <name evidence="1" type="ORF">F5891DRAFT_979167</name>
</gene>
<sequence length="529" mass="60117">MCLSAELFDHSTAWASIFPLSNILGSEFLDAYIGLIANQKLQTELYVLSFLLKERVYPGDLWEIIGERSIEAKQEEMLRRHQSVCTNENSGKHAAVERILLEERRKRCQMEVSLYTQAIEVLEQHWLSRLGARSKHAIRPPSRQTVAPTDYAPLPCTPLACSIAARGSDSTSQEGRSTSVNLNCIGPSLPLSSTWVTADVQEAFYQSFKQELTMQAELMVTSLATRRSNAYLRNLGLYLLILQAKRRRAHAEIALYTMAIDNLHGYNLSNTSSSTSSNPNILRPLCKEMHYYNEDIEDGTEESCGDYEDYEDYEDCEDLDIKSIRWRMCLCSLEADPAYGIFKRKDEVAGDHSSRKLPAAVYDQEFIRVLVGCIIPEEHIDFLAKLPDYRHIVWPSALQLNDLEGSCPYLFATCQNRYLGHRLTFVGQFIFNALAYCCPFAHCVCLAFEPTATIDLNEGLKAKYMKTRMLQQPQSIPRSFRPVSFYGTTLLGFRFPVEVVLKRSRILYGKNFAEIHGKPNVRAASDSRN</sequence>
<protein>
    <submittedName>
        <fullName evidence="1">Uncharacterized protein</fullName>
    </submittedName>
</protein>
<keyword evidence="2" id="KW-1185">Reference proteome</keyword>
<evidence type="ECO:0000313" key="2">
    <source>
        <dbReference type="Proteomes" id="UP001195769"/>
    </source>
</evidence>
<name>A0AAD4E9I0_9AGAM</name>
<dbReference type="GeneID" id="64671145"/>
<organism evidence="1 2">
    <name type="scientific">Suillus fuscotomentosus</name>
    <dbReference type="NCBI Taxonomy" id="1912939"/>
    <lineage>
        <taxon>Eukaryota</taxon>
        <taxon>Fungi</taxon>
        <taxon>Dikarya</taxon>
        <taxon>Basidiomycota</taxon>
        <taxon>Agaricomycotina</taxon>
        <taxon>Agaricomycetes</taxon>
        <taxon>Agaricomycetidae</taxon>
        <taxon>Boletales</taxon>
        <taxon>Suillineae</taxon>
        <taxon>Suillaceae</taxon>
        <taxon>Suillus</taxon>
    </lineage>
</organism>
<dbReference type="RefSeq" id="XP_041227635.1">
    <property type="nucleotide sequence ID" value="XM_041376847.1"/>
</dbReference>
<evidence type="ECO:0000313" key="1">
    <source>
        <dbReference type="EMBL" id="KAG1902060.1"/>
    </source>
</evidence>
<comment type="caution">
    <text evidence="1">The sequence shown here is derived from an EMBL/GenBank/DDBJ whole genome shotgun (WGS) entry which is preliminary data.</text>
</comment>
<dbReference type="AlphaFoldDB" id="A0AAD4E9I0"/>
<dbReference type="Proteomes" id="UP001195769">
    <property type="component" value="Unassembled WGS sequence"/>
</dbReference>
<proteinExistence type="predicted"/>
<dbReference type="EMBL" id="JABBWK010000019">
    <property type="protein sequence ID" value="KAG1902060.1"/>
    <property type="molecule type" value="Genomic_DNA"/>
</dbReference>